<dbReference type="InterPro" id="IPR013216">
    <property type="entry name" value="Methyltransf_11"/>
</dbReference>
<dbReference type="EC" id="2.1.-.-" evidence="2"/>
<dbReference type="Proteomes" id="UP001243009">
    <property type="component" value="Unassembled WGS sequence"/>
</dbReference>
<dbReference type="CDD" id="cd02440">
    <property type="entry name" value="AdoMet_MTases"/>
    <property type="match status" value="1"/>
</dbReference>
<dbReference type="RefSeq" id="WP_305102417.1">
    <property type="nucleotide sequence ID" value="NZ_JAUTWS010000003.1"/>
</dbReference>
<evidence type="ECO:0000313" key="3">
    <source>
        <dbReference type="Proteomes" id="UP001243009"/>
    </source>
</evidence>
<dbReference type="SUPFAM" id="SSF53335">
    <property type="entry name" value="S-adenosyl-L-methionine-dependent methyltransferases"/>
    <property type="match status" value="1"/>
</dbReference>
<gene>
    <name evidence="2" type="ORF">Q7A36_04255</name>
</gene>
<dbReference type="GO" id="GO:0032259">
    <property type="term" value="P:methylation"/>
    <property type="evidence" value="ECO:0007669"/>
    <property type="project" value="UniProtKB-KW"/>
</dbReference>
<dbReference type="EMBL" id="JAUTWS010000003">
    <property type="protein sequence ID" value="MDO9707547.1"/>
    <property type="molecule type" value="Genomic_DNA"/>
</dbReference>
<keyword evidence="3" id="KW-1185">Reference proteome</keyword>
<sequence length="375" mass="41404">MRPKAGVDPARLLRAAPRLLRGIRRRLRPRRVSAEAARWAIRLFLGREPTGREEVAFHRGHGDLNSLRTGFARTREFREFLARIGGEGRYAAPLFLLRPPASPLVPWHFAPPSLAAPVSQLCTAAQLEEPDFAWLCGALGLRPDPHRKVWEFAFVVAALRKAGLLRPGLRALGFGVGQEPIPAFLARQGISVLATDAPPEAIAGQGWESTGQHATGLAPLRRPSLVPNPEFDRLVRFTSCDMNAIPPELEGFDLCWSSCAFEHLGSIEHGLRFVEESLRTLKPGGLAVHTTEFNLSSDAETFEEANLCLFRRHDLEALLERLAQAGHRPWPLNLHPGDAPMDEHVDLPPYALPHLKLLVSRFVTTSIGIVVQKAG</sequence>
<keyword evidence="2" id="KW-0808">Transferase</keyword>
<name>A0ABT9DUH3_9PROT</name>
<dbReference type="Gene3D" id="3.40.50.150">
    <property type="entry name" value="Vaccinia Virus protein VP39"/>
    <property type="match status" value="1"/>
</dbReference>
<reference evidence="2 3" key="1">
    <citation type="submission" date="2023-08" db="EMBL/GenBank/DDBJ databases">
        <title>The draft genome sequence of Paracraurococcus sp. LOR1-02.</title>
        <authorList>
            <person name="Kingkaew E."/>
            <person name="Tanasupawat S."/>
        </authorList>
    </citation>
    <scope>NUCLEOTIDE SEQUENCE [LARGE SCALE GENOMIC DNA]</scope>
    <source>
        <strain evidence="2 3">LOR1-02</strain>
    </source>
</reference>
<protein>
    <submittedName>
        <fullName evidence="2">Class I SAM-dependent methyltransferase</fullName>
        <ecNumber evidence="2">2.1.-.-</ecNumber>
    </submittedName>
</protein>
<organism evidence="2 3">
    <name type="scientific">Paracraurococcus lichenis</name>
    <dbReference type="NCBI Taxonomy" id="3064888"/>
    <lineage>
        <taxon>Bacteria</taxon>
        <taxon>Pseudomonadati</taxon>
        <taxon>Pseudomonadota</taxon>
        <taxon>Alphaproteobacteria</taxon>
        <taxon>Acetobacterales</taxon>
        <taxon>Roseomonadaceae</taxon>
        <taxon>Paracraurococcus</taxon>
    </lineage>
</organism>
<keyword evidence="2" id="KW-0489">Methyltransferase</keyword>
<evidence type="ECO:0000313" key="2">
    <source>
        <dbReference type="EMBL" id="MDO9707547.1"/>
    </source>
</evidence>
<accession>A0ABT9DUH3</accession>
<feature type="domain" description="Methyltransferase type 11" evidence="1">
    <location>
        <begin position="174"/>
        <end position="288"/>
    </location>
</feature>
<proteinExistence type="predicted"/>
<dbReference type="GO" id="GO:0008168">
    <property type="term" value="F:methyltransferase activity"/>
    <property type="evidence" value="ECO:0007669"/>
    <property type="project" value="UniProtKB-KW"/>
</dbReference>
<dbReference type="Pfam" id="PF08241">
    <property type="entry name" value="Methyltransf_11"/>
    <property type="match status" value="1"/>
</dbReference>
<evidence type="ECO:0000259" key="1">
    <source>
        <dbReference type="Pfam" id="PF08241"/>
    </source>
</evidence>
<dbReference type="InterPro" id="IPR029063">
    <property type="entry name" value="SAM-dependent_MTases_sf"/>
</dbReference>
<comment type="caution">
    <text evidence="2">The sequence shown here is derived from an EMBL/GenBank/DDBJ whole genome shotgun (WGS) entry which is preliminary data.</text>
</comment>